<name>A0A1C5K1A3_9ACTN</name>
<dbReference type="RefSeq" id="WP_089015293.1">
    <property type="nucleotide sequence ID" value="NZ_LT607754.1"/>
</dbReference>
<dbReference type="AlphaFoldDB" id="A0A1C5K1A3"/>
<gene>
    <name evidence="3" type="ORF">GA0070613_6040</name>
</gene>
<evidence type="ECO:0000256" key="2">
    <source>
        <dbReference type="SAM" id="MobiDB-lite"/>
    </source>
</evidence>
<dbReference type="EMBL" id="LT607754">
    <property type="protein sequence ID" value="SCG76604.1"/>
    <property type="molecule type" value="Genomic_DNA"/>
</dbReference>
<protein>
    <submittedName>
        <fullName evidence="3">Uncharacterized protein</fullName>
    </submittedName>
</protein>
<keyword evidence="1" id="KW-0175">Coiled coil</keyword>
<evidence type="ECO:0000256" key="1">
    <source>
        <dbReference type="SAM" id="Coils"/>
    </source>
</evidence>
<proteinExistence type="predicted"/>
<accession>A0A1C5K1A3</accession>
<evidence type="ECO:0000313" key="3">
    <source>
        <dbReference type="EMBL" id="SCG76604.1"/>
    </source>
</evidence>
<reference evidence="4" key="1">
    <citation type="submission" date="2016-06" db="EMBL/GenBank/DDBJ databases">
        <authorList>
            <person name="Varghese N."/>
            <person name="Submissions Spin"/>
        </authorList>
    </citation>
    <scope>NUCLEOTIDE SEQUENCE [LARGE SCALE GENOMIC DNA]</scope>
    <source>
        <strain evidence="4">DSM 43819</strain>
    </source>
</reference>
<evidence type="ECO:0000313" key="4">
    <source>
        <dbReference type="Proteomes" id="UP000198221"/>
    </source>
</evidence>
<feature type="coiled-coil region" evidence="1">
    <location>
        <begin position="185"/>
        <end position="219"/>
    </location>
</feature>
<organism evidence="3 4">
    <name type="scientific">Micromonospora inositola</name>
    <dbReference type="NCBI Taxonomy" id="47865"/>
    <lineage>
        <taxon>Bacteria</taxon>
        <taxon>Bacillati</taxon>
        <taxon>Actinomycetota</taxon>
        <taxon>Actinomycetes</taxon>
        <taxon>Micromonosporales</taxon>
        <taxon>Micromonosporaceae</taxon>
        <taxon>Micromonospora</taxon>
    </lineage>
</organism>
<feature type="region of interest" description="Disordered" evidence="2">
    <location>
        <begin position="223"/>
        <end position="251"/>
    </location>
</feature>
<dbReference type="OrthoDB" id="3915723at2"/>
<keyword evidence="4" id="KW-1185">Reference proteome</keyword>
<sequence>MRLPEVLALHLSGVREVVDASREGVDLAGRYHLPADVRHRRCAIADAGALVGTPDRLLVGLLGPKPSVHLNPREVAEALTAAAPGTRAVLLLAWPVDQLPAHLLVGPLVAARCQIVDAIPLSTAGIRGVSAALIAQRVDRPLPPRGHLVDMTVERRAAHPLPEPVDELRTMLRMANEHQLTGLVTRSVRRRLQALEDEVEQQRRVIAERDDRLAALEGELAALRGGEAPGTGQPPAGEPSEGFFGPAGRPK</sequence>
<dbReference type="Proteomes" id="UP000198221">
    <property type="component" value="Chromosome I"/>
</dbReference>